<protein>
    <submittedName>
        <fullName evidence="1">Uncharacterized protein</fullName>
    </submittedName>
</protein>
<comment type="caution">
    <text evidence="1">The sequence shown here is derived from an EMBL/GenBank/DDBJ whole genome shotgun (WGS) entry which is preliminary data.</text>
</comment>
<evidence type="ECO:0000313" key="2">
    <source>
        <dbReference type="Proteomes" id="UP001632038"/>
    </source>
</evidence>
<accession>A0ABD3DIJ5</accession>
<reference evidence="2" key="1">
    <citation type="journal article" date="2024" name="IScience">
        <title>Strigolactones Initiate the Formation of Haustorium-like Structures in Castilleja.</title>
        <authorList>
            <person name="Buerger M."/>
            <person name="Peterson D."/>
            <person name="Chory J."/>
        </authorList>
    </citation>
    <scope>NUCLEOTIDE SEQUENCE [LARGE SCALE GENOMIC DNA]</scope>
</reference>
<dbReference type="AlphaFoldDB" id="A0ABD3DIJ5"/>
<evidence type="ECO:0000313" key="1">
    <source>
        <dbReference type="EMBL" id="KAL3642126.1"/>
    </source>
</evidence>
<organism evidence="1 2">
    <name type="scientific">Castilleja foliolosa</name>
    <dbReference type="NCBI Taxonomy" id="1961234"/>
    <lineage>
        <taxon>Eukaryota</taxon>
        <taxon>Viridiplantae</taxon>
        <taxon>Streptophyta</taxon>
        <taxon>Embryophyta</taxon>
        <taxon>Tracheophyta</taxon>
        <taxon>Spermatophyta</taxon>
        <taxon>Magnoliopsida</taxon>
        <taxon>eudicotyledons</taxon>
        <taxon>Gunneridae</taxon>
        <taxon>Pentapetalae</taxon>
        <taxon>asterids</taxon>
        <taxon>lamiids</taxon>
        <taxon>Lamiales</taxon>
        <taxon>Orobanchaceae</taxon>
        <taxon>Pedicularideae</taxon>
        <taxon>Castillejinae</taxon>
        <taxon>Castilleja</taxon>
    </lineage>
</organism>
<dbReference type="EMBL" id="JAVIJP010000016">
    <property type="protein sequence ID" value="KAL3642126.1"/>
    <property type="molecule type" value="Genomic_DNA"/>
</dbReference>
<keyword evidence="2" id="KW-1185">Reference proteome</keyword>
<name>A0ABD3DIJ5_9LAMI</name>
<dbReference type="Gene3D" id="3.40.50.2000">
    <property type="entry name" value="Glycogen Phosphorylase B"/>
    <property type="match status" value="2"/>
</dbReference>
<sequence>MKGDDVRKNAEKWKGLAVEAVSEGGSSDMSLDEFAMELLSI</sequence>
<proteinExistence type="predicted"/>
<dbReference type="Proteomes" id="UP001632038">
    <property type="component" value="Unassembled WGS sequence"/>
</dbReference>
<gene>
    <name evidence="1" type="ORF">CASFOL_012941</name>
</gene>